<name>A0A1M4WV59_LOKAT</name>
<keyword evidence="2" id="KW-1185">Reference proteome</keyword>
<accession>A0A1M4WV59</accession>
<sequence length="50" mass="5436">MKRAVDPASDRLTGWTAFAAVNPVSRRALSRPATPLNVRMHQGGTFGRLT</sequence>
<proteinExistence type="predicted"/>
<reference evidence="2" key="1">
    <citation type="submission" date="2016-11" db="EMBL/GenBank/DDBJ databases">
        <authorList>
            <person name="Varghese N."/>
            <person name="Submissions S."/>
        </authorList>
    </citation>
    <scope>NUCLEOTIDE SEQUENCE [LARGE SCALE GENOMIC DNA]</scope>
    <source>
        <strain evidence="2">DSM 29326</strain>
    </source>
</reference>
<dbReference type="AlphaFoldDB" id="A0A1M4WV59"/>
<evidence type="ECO:0000313" key="2">
    <source>
        <dbReference type="Proteomes" id="UP000183987"/>
    </source>
</evidence>
<gene>
    <name evidence="1" type="ORF">SAMN05444339_102244</name>
</gene>
<dbReference type="Proteomes" id="UP000183987">
    <property type="component" value="Unassembled WGS sequence"/>
</dbReference>
<evidence type="ECO:0000313" key="1">
    <source>
        <dbReference type="EMBL" id="SHE85129.1"/>
    </source>
</evidence>
<dbReference type="EMBL" id="FQUE01000002">
    <property type="protein sequence ID" value="SHE85129.1"/>
    <property type="molecule type" value="Genomic_DNA"/>
</dbReference>
<organism evidence="1 2">
    <name type="scientific">Loktanella atrilutea</name>
    <dbReference type="NCBI Taxonomy" id="366533"/>
    <lineage>
        <taxon>Bacteria</taxon>
        <taxon>Pseudomonadati</taxon>
        <taxon>Pseudomonadota</taxon>
        <taxon>Alphaproteobacteria</taxon>
        <taxon>Rhodobacterales</taxon>
        <taxon>Roseobacteraceae</taxon>
        <taxon>Loktanella</taxon>
    </lineage>
</organism>
<dbReference type="STRING" id="366533.SAMN05444339_102244"/>
<protein>
    <submittedName>
        <fullName evidence="1">Uncharacterized protein</fullName>
    </submittedName>
</protein>